<organism evidence="1 2">
    <name type="scientific">Brucella tritici</name>
    <dbReference type="NCBI Taxonomy" id="94626"/>
    <lineage>
        <taxon>Bacteria</taxon>
        <taxon>Pseudomonadati</taxon>
        <taxon>Pseudomonadota</taxon>
        <taxon>Alphaproteobacteria</taxon>
        <taxon>Hyphomicrobiales</taxon>
        <taxon>Brucellaceae</taxon>
        <taxon>Brucella/Ochrobactrum group</taxon>
        <taxon>Brucella</taxon>
    </lineage>
</organism>
<evidence type="ECO:0000313" key="2">
    <source>
        <dbReference type="Proteomes" id="UP000481643"/>
    </source>
</evidence>
<evidence type="ECO:0000313" key="1">
    <source>
        <dbReference type="EMBL" id="KAB2687549.1"/>
    </source>
</evidence>
<comment type="caution">
    <text evidence="1">The sequence shown here is derived from an EMBL/GenBank/DDBJ whole genome shotgun (WGS) entry which is preliminary data.</text>
</comment>
<dbReference type="EMBL" id="WBVX01000006">
    <property type="protein sequence ID" value="KAB2687549.1"/>
    <property type="molecule type" value="Genomic_DNA"/>
</dbReference>
<proteinExistence type="predicted"/>
<name>A0A6L3YU51_9HYPH</name>
<protein>
    <submittedName>
        <fullName evidence="1">Uncharacterized protein</fullName>
    </submittedName>
</protein>
<dbReference type="Proteomes" id="UP000481643">
    <property type="component" value="Unassembled WGS sequence"/>
</dbReference>
<dbReference type="RefSeq" id="WP_125301378.1">
    <property type="nucleotide sequence ID" value="NZ_WBVX01000006.1"/>
</dbReference>
<accession>A0A6L3YU51</accession>
<gene>
    <name evidence="1" type="ORF">F9L08_08320</name>
</gene>
<sequence length="69" mass="7669">MCDCIKNVDEKLAERNTRLTQAIVFGNRAAPTIMLQTEVIEKKRGAKPVGMFLSYCPFCGEKYPEGGAE</sequence>
<reference evidence="1 2" key="1">
    <citation type="submission" date="2019-09" db="EMBL/GenBank/DDBJ databases">
        <title>Taxonomic organization of the family Brucellaceae based on a phylogenomic approach.</title>
        <authorList>
            <person name="Leclercq S."/>
            <person name="Cloeckaert A."/>
            <person name="Zygmunt M.S."/>
        </authorList>
    </citation>
    <scope>NUCLEOTIDE SEQUENCE [LARGE SCALE GENOMIC DNA]</scope>
    <source>
        <strain evidence="1 2">WS1830</strain>
    </source>
</reference>
<dbReference type="AlphaFoldDB" id="A0A6L3YU51"/>